<evidence type="ECO:0000256" key="1">
    <source>
        <dbReference type="SAM" id="MobiDB-lite"/>
    </source>
</evidence>
<name>A0A165WKE0_9AGAM</name>
<sequence length="589" mass="65553">MAYVWRTAAEVYEAMGRQGILGEEVGADDEELGRHLSVITVLKKQSWVPQAMVMRWMKTYFTKFASNFFENSEETARMLAENGVVVSGALIRSFLLNDRKPVPGRRRNHARAHLDLFVGAEKYKETIKWLCSAENGWKRTRKEDNTGQTGVQARIRYLKGGYVGRVTRLVKVAKENKSRCWRMDVVGCGSFMTTQAALRFEECCGDKEHGCWPVMWVLMPPVERITDQSLELMGEIRENLIERVGGVRAMSGGNGKWMDVGAKRIGGGITWSTGAEAVDGVKPEEYRWLNGQVIFGGLRLARKFESLRTREIDSGLRVDVCSPGADGDETSRGTEFEDQRKGLQHEEQEKGMDGGTWMRTYEWREQMVVGESRGAVVSAPGADAGADSRAEIWEVGLGGIRGGAKGVVKGRARCRGWRTAKDGCKRARKKENKIGLREETVEEVGVRRNSRTNVITLSFGSEFGSKTETKDSFEKRELDSEEAVMDCCSGVRMNNTDSRDIVGTQHRTSQVIMVLVTAFMDPLQDPKARPSIVILTSDGPISPPQVRIEQTFLGYNGEDRPGLFGHFSASAAPRGAFGIGRFGAEFKNT</sequence>
<feature type="compositionally biased region" description="Basic and acidic residues" evidence="1">
    <location>
        <begin position="329"/>
        <end position="351"/>
    </location>
</feature>
<evidence type="ECO:0000313" key="2">
    <source>
        <dbReference type="EMBL" id="KZT31262.1"/>
    </source>
</evidence>
<dbReference type="AlphaFoldDB" id="A0A165WKE0"/>
<reference evidence="2 3" key="1">
    <citation type="journal article" date="2016" name="Mol. Biol. Evol.">
        <title>Comparative Genomics of Early-Diverging Mushroom-Forming Fungi Provides Insights into the Origins of Lignocellulose Decay Capabilities.</title>
        <authorList>
            <person name="Nagy L.G."/>
            <person name="Riley R."/>
            <person name="Tritt A."/>
            <person name="Adam C."/>
            <person name="Daum C."/>
            <person name="Floudas D."/>
            <person name="Sun H."/>
            <person name="Yadav J.S."/>
            <person name="Pangilinan J."/>
            <person name="Larsson K.H."/>
            <person name="Matsuura K."/>
            <person name="Barry K."/>
            <person name="Labutti K."/>
            <person name="Kuo R."/>
            <person name="Ohm R.A."/>
            <person name="Bhattacharya S.S."/>
            <person name="Shirouzu T."/>
            <person name="Yoshinaga Y."/>
            <person name="Martin F.M."/>
            <person name="Grigoriev I.V."/>
            <person name="Hibbett D.S."/>
        </authorList>
    </citation>
    <scope>NUCLEOTIDE SEQUENCE [LARGE SCALE GENOMIC DNA]</scope>
    <source>
        <strain evidence="2 3">HHB10207 ss-3</strain>
    </source>
</reference>
<dbReference type="Proteomes" id="UP000076798">
    <property type="component" value="Unassembled WGS sequence"/>
</dbReference>
<gene>
    <name evidence="2" type="ORF">SISSUDRAFT_1038565</name>
</gene>
<feature type="region of interest" description="Disordered" evidence="1">
    <location>
        <begin position="323"/>
        <end position="351"/>
    </location>
</feature>
<accession>A0A165WKE0</accession>
<organism evidence="2 3">
    <name type="scientific">Sistotremastrum suecicum HHB10207 ss-3</name>
    <dbReference type="NCBI Taxonomy" id="1314776"/>
    <lineage>
        <taxon>Eukaryota</taxon>
        <taxon>Fungi</taxon>
        <taxon>Dikarya</taxon>
        <taxon>Basidiomycota</taxon>
        <taxon>Agaricomycotina</taxon>
        <taxon>Agaricomycetes</taxon>
        <taxon>Sistotremastrales</taxon>
        <taxon>Sistotremastraceae</taxon>
        <taxon>Sistotremastrum</taxon>
    </lineage>
</organism>
<dbReference type="EMBL" id="KV428695">
    <property type="protein sequence ID" value="KZT31262.1"/>
    <property type="molecule type" value="Genomic_DNA"/>
</dbReference>
<evidence type="ECO:0000313" key="3">
    <source>
        <dbReference type="Proteomes" id="UP000076798"/>
    </source>
</evidence>
<keyword evidence="3" id="KW-1185">Reference proteome</keyword>
<protein>
    <submittedName>
        <fullName evidence="2">Uncharacterized protein</fullName>
    </submittedName>
</protein>
<proteinExistence type="predicted"/>